<dbReference type="AlphaFoldDB" id="A0A2S0WNQ3"/>
<dbReference type="PIRSF" id="PIRSF002741">
    <property type="entry name" value="MppA"/>
    <property type="match status" value="1"/>
</dbReference>
<dbReference type="PANTHER" id="PTHR30290:SF83">
    <property type="entry name" value="ABC TRANSPORTER SUBSTRATE-BINDING PROTEIN"/>
    <property type="match status" value="1"/>
</dbReference>
<dbReference type="PANTHER" id="PTHR30290">
    <property type="entry name" value="PERIPLASMIC BINDING COMPONENT OF ABC TRANSPORTER"/>
    <property type="match status" value="1"/>
</dbReference>
<keyword evidence="2" id="KW-1185">Reference proteome</keyword>
<dbReference type="CDD" id="cd00995">
    <property type="entry name" value="PBP2_NikA_DppA_OppA_like"/>
    <property type="match status" value="1"/>
</dbReference>
<dbReference type="PROSITE" id="PS51257">
    <property type="entry name" value="PROKAR_LIPOPROTEIN"/>
    <property type="match status" value="1"/>
</dbReference>
<dbReference type="OrthoDB" id="9046151at2"/>
<evidence type="ECO:0000313" key="1">
    <source>
        <dbReference type="EMBL" id="AWB92900.1"/>
    </source>
</evidence>
<accession>A0A5F2EW81</accession>
<evidence type="ECO:0000313" key="2">
    <source>
        <dbReference type="Proteomes" id="UP000244384"/>
    </source>
</evidence>
<dbReference type="Proteomes" id="UP000244384">
    <property type="component" value="Chromosome"/>
</dbReference>
<protein>
    <submittedName>
        <fullName evidence="1">ABC transporter substrate-binding protein</fullName>
    </submittedName>
</protein>
<dbReference type="RefSeq" id="WP_108578742.1">
    <property type="nucleotide sequence ID" value="NZ_CP026952.1"/>
</dbReference>
<dbReference type="GO" id="GO:0043190">
    <property type="term" value="C:ATP-binding cassette (ABC) transporter complex"/>
    <property type="evidence" value="ECO:0007669"/>
    <property type="project" value="InterPro"/>
</dbReference>
<dbReference type="GO" id="GO:0015833">
    <property type="term" value="P:peptide transport"/>
    <property type="evidence" value="ECO:0007669"/>
    <property type="project" value="TreeGrafter"/>
</dbReference>
<accession>A0A2S0WNQ3</accession>
<dbReference type="GO" id="GO:1904680">
    <property type="term" value="F:peptide transmembrane transporter activity"/>
    <property type="evidence" value="ECO:0007669"/>
    <property type="project" value="TreeGrafter"/>
</dbReference>
<proteinExistence type="predicted"/>
<dbReference type="InterPro" id="IPR039424">
    <property type="entry name" value="SBP_5"/>
</dbReference>
<dbReference type="Pfam" id="PF00496">
    <property type="entry name" value="SBP_bac_5"/>
    <property type="match status" value="1"/>
</dbReference>
<gene>
    <name evidence="1" type="ORF">C3E78_12180</name>
</gene>
<dbReference type="InterPro" id="IPR000914">
    <property type="entry name" value="SBP_5_dom"/>
</dbReference>
<dbReference type="Gene3D" id="3.40.190.10">
    <property type="entry name" value="Periplasmic binding protein-like II"/>
    <property type="match status" value="1"/>
</dbReference>
<dbReference type="InterPro" id="IPR030678">
    <property type="entry name" value="Peptide/Ni-bd"/>
</dbReference>
<dbReference type="Gene3D" id="3.90.76.10">
    <property type="entry name" value="Dipeptide-binding Protein, Domain 1"/>
    <property type="match status" value="1"/>
</dbReference>
<dbReference type="EMBL" id="CP026952">
    <property type="protein sequence ID" value="AWB92900.1"/>
    <property type="molecule type" value="Genomic_DNA"/>
</dbReference>
<dbReference type="Gene3D" id="3.10.105.10">
    <property type="entry name" value="Dipeptide-binding Protein, Domain 3"/>
    <property type="match status" value="1"/>
</dbReference>
<dbReference type="GO" id="GO:0042597">
    <property type="term" value="C:periplasmic space"/>
    <property type="evidence" value="ECO:0007669"/>
    <property type="project" value="UniProtKB-ARBA"/>
</dbReference>
<name>A0A2S0WNQ3_9ACTN</name>
<reference evidence="2" key="1">
    <citation type="submission" date="2018-01" db="EMBL/GenBank/DDBJ databases">
        <authorList>
            <person name="Li J."/>
        </authorList>
    </citation>
    <scope>NUCLEOTIDE SEQUENCE [LARGE SCALE GENOMIC DNA]</scope>
    <source>
        <strain evidence="2">592</strain>
    </source>
</reference>
<organism evidence="1 2">
    <name type="scientific">Aeromicrobium chenweiae</name>
    <dbReference type="NCBI Taxonomy" id="2079793"/>
    <lineage>
        <taxon>Bacteria</taxon>
        <taxon>Bacillati</taxon>
        <taxon>Actinomycetota</taxon>
        <taxon>Actinomycetes</taxon>
        <taxon>Propionibacteriales</taxon>
        <taxon>Nocardioidaceae</taxon>
        <taxon>Aeromicrobium</taxon>
    </lineage>
</organism>
<sequence>MRLSRRTRLAGVALIAAGSLTLAACGGGSDDDKKSEGGGGSTDSIISVYGTNPQNPLIPTATNEVGGGDPLDNLFSGLVAYNTDGSVSNEVADSIEANGDSTVWTVKLKDGWKFTDGSPVTAESFVKAWNYGANPANKQLNNYFFYPIKGTDEVGNTEKGSDTVSGLKVLDDTSFSITLKEPESDFPLRLGYSAYMPVPESAYDESGKITKAYGDAPIGNGPYKLTKSGWEKNKQISMEPNPDYKGIHKPKNGGLVFKFYNSTDAAYTDVQSGNLDVLDQVPPSALTTFESDSGVKAYNEPGSSFSSVTIPERLAHFKGEEGELRRAAISMSINRPEITEKIFNNARTPASDFTSPVLDGWTDKVPGNEVLKFNADEAKKKWADADKIAKWDGKFEIAYNNDGAGNKEFSEAMANQIKNTLGIDAAPKAYPTFDELRTVVTDRTIKTAFRTGWQADYPSMLNYLGPIYGTGAGSNDGDYSNKDFDKLIAQAAATKGDDRYKIISEAQTVLLKDLPAIPLWYQNATAVTTTDLKDFEFNWKQKPDYYALTK</sequence>
<dbReference type="KEGG" id="aez:C3E78_12180"/>
<dbReference type="SUPFAM" id="SSF53850">
    <property type="entry name" value="Periplasmic binding protein-like II"/>
    <property type="match status" value="1"/>
</dbReference>